<comment type="caution">
    <text evidence="10">The sequence shown here is derived from an EMBL/GenBank/DDBJ whole genome shotgun (WGS) entry which is preliminary data.</text>
</comment>
<keyword evidence="4 8" id="KW-0547">Nucleotide-binding</keyword>
<dbReference type="EMBL" id="MFZF01000032">
    <property type="protein sequence ID" value="OGK15335.1"/>
    <property type="molecule type" value="Genomic_DNA"/>
</dbReference>
<dbReference type="UniPathway" id="UPA00074">
    <property type="reaction ID" value="UER00131"/>
</dbReference>
<dbReference type="PANTHER" id="PTHR43700">
    <property type="entry name" value="PHOSPHORIBOSYLAMINOIMIDAZOLE-SUCCINOCARBOXAMIDE SYNTHASE"/>
    <property type="match status" value="1"/>
</dbReference>
<protein>
    <recommendedName>
        <fullName evidence="8">Phosphoribosylaminoimidazole-succinocarboxamide synthase</fullName>
        <ecNumber evidence="8">6.3.2.6</ecNumber>
    </recommendedName>
    <alternativeName>
        <fullName evidence="8">SAICAR synthetase</fullName>
    </alternativeName>
</protein>
<keyword evidence="6 8" id="KW-0067">ATP-binding</keyword>
<dbReference type="AlphaFoldDB" id="A0A1F7G9A3"/>
<evidence type="ECO:0000256" key="1">
    <source>
        <dbReference type="ARBA" id="ARBA00004672"/>
    </source>
</evidence>
<dbReference type="Gene3D" id="3.30.200.20">
    <property type="entry name" value="Phosphorylase Kinase, domain 1"/>
    <property type="match status" value="1"/>
</dbReference>
<organism evidence="10 11">
    <name type="scientific">Candidatus Roizmanbacteria bacterium RIFCSPHIGHO2_01_FULL_39_12b</name>
    <dbReference type="NCBI Taxonomy" id="1802030"/>
    <lineage>
        <taxon>Bacteria</taxon>
        <taxon>Candidatus Roizmaniibacteriota</taxon>
    </lineage>
</organism>
<comment type="catalytic activity">
    <reaction evidence="7 8">
        <text>5-amino-1-(5-phospho-D-ribosyl)imidazole-4-carboxylate + L-aspartate + ATP = (2S)-2-[5-amino-1-(5-phospho-beta-D-ribosyl)imidazole-4-carboxamido]succinate + ADP + phosphate + 2 H(+)</text>
        <dbReference type="Rhea" id="RHEA:22628"/>
        <dbReference type="ChEBI" id="CHEBI:15378"/>
        <dbReference type="ChEBI" id="CHEBI:29991"/>
        <dbReference type="ChEBI" id="CHEBI:30616"/>
        <dbReference type="ChEBI" id="CHEBI:43474"/>
        <dbReference type="ChEBI" id="CHEBI:58443"/>
        <dbReference type="ChEBI" id="CHEBI:77657"/>
        <dbReference type="ChEBI" id="CHEBI:456216"/>
        <dbReference type="EC" id="6.3.2.6"/>
    </reaction>
</comment>
<evidence type="ECO:0000259" key="9">
    <source>
        <dbReference type="Pfam" id="PF01259"/>
    </source>
</evidence>
<keyword evidence="5 8" id="KW-0658">Purine biosynthesis</keyword>
<dbReference type="PANTHER" id="PTHR43700:SF1">
    <property type="entry name" value="PHOSPHORIBOSYLAMINOIMIDAZOLE-SUCCINOCARBOXAMIDE SYNTHASE"/>
    <property type="match status" value="1"/>
</dbReference>
<dbReference type="InterPro" id="IPR018236">
    <property type="entry name" value="SAICAR_synthetase_CS"/>
</dbReference>
<dbReference type="GO" id="GO:0004639">
    <property type="term" value="F:phosphoribosylaminoimidazolesuccinocarboxamide synthase activity"/>
    <property type="evidence" value="ECO:0007669"/>
    <property type="project" value="UniProtKB-UniRule"/>
</dbReference>
<dbReference type="SUPFAM" id="SSF56104">
    <property type="entry name" value="SAICAR synthase-like"/>
    <property type="match status" value="1"/>
</dbReference>
<feature type="domain" description="SAICAR synthetase/ADE2 N-terminal" evidence="9">
    <location>
        <begin position="27"/>
        <end position="269"/>
    </location>
</feature>
<proteinExistence type="inferred from homology"/>
<evidence type="ECO:0000256" key="8">
    <source>
        <dbReference type="HAMAP-Rule" id="MF_00137"/>
    </source>
</evidence>
<dbReference type="CDD" id="cd01414">
    <property type="entry name" value="SAICAR_synt_Sc"/>
    <property type="match status" value="1"/>
</dbReference>
<evidence type="ECO:0000256" key="4">
    <source>
        <dbReference type="ARBA" id="ARBA00022741"/>
    </source>
</evidence>
<dbReference type="Proteomes" id="UP000178372">
    <property type="component" value="Unassembled WGS sequence"/>
</dbReference>
<evidence type="ECO:0000256" key="3">
    <source>
        <dbReference type="ARBA" id="ARBA00022598"/>
    </source>
</evidence>
<dbReference type="EC" id="6.3.2.6" evidence="8"/>
<dbReference type="GO" id="GO:0006189">
    <property type="term" value="P:'de novo' IMP biosynthetic process"/>
    <property type="evidence" value="ECO:0007669"/>
    <property type="project" value="UniProtKB-UniRule"/>
</dbReference>
<evidence type="ECO:0000313" key="10">
    <source>
        <dbReference type="EMBL" id="OGK15335.1"/>
    </source>
</evidence>
<sequence>MIQSKTILNVLPHVLKTVDIPGLGKKRQGKVRDFYVLKVKRVIITTDRQSAFDVILGNIPYKGAVLNLLAAFWFKKTEKIVSNHMLSVPHPNVLLAKNLTGIPIEMVVRGYMSGVTKTSIWYSYQQGERVIYGIKFPDGMKKNDKLPTPVITPTTHGGGKGGHDERLTREQIMVKKLIPKKIYLQMEKVALELFKFGSKLCVKRGLILVDTKYEFGLDEKGNLTLMDEIHTPDSSRFWKADTYQERVSKGQEPENFDKEFLRLWYAKRGYRGDGKPPPMAKQLIVDLAQRYIGVYEKITGKKFQAYKYPIEKRIIESVKHVT</sequence>
<comment type="pathway">
    <text evidence="1 8">Purine metabolism; IMP biosynthesis via de novo pathway; 5-amino-1-(5-phospho-D-ribosyl)imidazole-4-carboxamide from 5-amino-1-(5-phospho-D-ribosyl)imidazole-4-carboxylate: step 1/2.</text>
</comment>
<accession>A0A1F7G9A3</accession>
<gene>
    <name evidence="8" type="primary">purC</name>
    <name evidence="10" type="ORF">A2690_00115</name>
</gene>
<dbReference type="InterPro" id="IPR028923">
    <property type="entry name" value="SAICAR_synt/ADE2_N"/>
</dbReference>
<evidence type="ECO:0000256" key="7">
    <source>
        <dbReference type="ARBA" id="ARBA00048475"/>
    </source>
</evidence>
<evidence type="ECO:0000256" key="2">
    <source>
        <dbReference type="ARBA" id="ARBA00010190"/>
    </source>
</evidence>
<dbReference type="GO" id="GO:0005524">
    <property type="term" value="F:ATP binding"/>
    <property type="evidence" value="ECO:0007669"/>
    <property type="project" value="UniProtKB-KW"/>
</dbReference>
<dbReference type="Pfam" id="PF01259">
    <property type="entry name" value="SAICAR_synt"/>
    <property type="match status" value="1"/>
</dbReference>
<evidence type="ECO:0000256" key="6">
    <source>
        <dbReference type="ARBA" id="ARBA00022840"/>
    </source>
</evidence>
<dbReference type="PROSITE" id="PS01058">
    <property type="entry name" value="SAICAR_SYNTHETASE_2"/>
    <property type="match status" value="1"/>
</dbReference>
<dbReference type="GO" id="GO:0005737">
    <property type="term" value="C:cytoplasm"/>
    <property type="evidence" value="ECO:0007669"/>
    <property type="project" value="TreeGrafter"/>
</dbReference>
<evidence type="ECO:0000313" key="11">
    <source>
        <dbReference type="Proteomes" id="UP000178372"/>
    </source>
</evidence>
<dbReference type="HAMAP" id="MF_00137">
    <property type="entry name" value="SAICAR_synth"/>
    <property type="match status" value="1"/>
</dbReference>
<reference evidence="10 11" key="1">
    <citation type="journal article" date="2016" name="Nat. Commun.">
        <title>Thousands of microbial genomes shed light on interconnected biogeochemical processes in an aquifer system.</title>
        <authorList>
            <person name="Anantharaman K."/>
            <person name="Brown C.T."/>
            <person name="Hug L.A."/>
            <person name="Sharon I."/>
            <person name="Castelle C.J."/>
            <person name="Probst A.J."/>
            <person name="Thomas B.C."/>
            <person name="Singh A."/>
            <person name="Wilkins M.J."/>
            <person name="Karaoz U."/>
            <person name="Brodie E.L."/>
            <person name="Williams K.H."/>
            <person name="Hubbard S.S."/>
            <person name="Banfield J.F."/>
        </authorList>
    </citation>
    <scope>NUCLEOTIDE SEQUENCE [LARGE SCALE GENOMIC DNA]</scope>
</reference>
<evidence type="ECO:0000256" key="5">
    <source>
        <dbReference type="ARBA" id="ARBA00022755"/>
    </source>
</evidence>
<name>A0A1F7G9A3_9BACT</name>
<keyword evidence="3 8" id="KW-0436">Ligase</keyword>
<dbReference type="NCBIfam" id="NF009251">
    <property type="entry name" value="PRK12607.1"/>
    <property type="match status" value="1"/>
</dbReference>
<comment type="similarity">
    <text evidence="2 8">Belongs to the SAICAR synthetase family.</text>
</comment>
<dbReference type="Gene3D" id="3.30.470.20">
    <property type="entry name" value="ATP-grasp fold, B domain"/>
    <property type="match status" value="1"/>
</dbReference>